<dbReference type="PROSITE" id="PS51257">
    <property type="entry name" value="PROKAR_LIPOPROTEIN"/>
    <property type="match status" value="1"/>
</dbReference>
<name>A0ABZ1Y109_9ACTN</name>
<protein>
    <recommendedName>
        <fullName evidence="4">Lipoprotein</fullName>
    </recommendedName>
</protein>
<feature type="signal peptide" evidence="2">
    <location>
        <begin position="1"/>
        <end position="19"/>
    </location>
</feature>
<keyword evidence="2" id="KW-0732">Signal</keyword>
<evidence type="ECO:0008006" key="4">
    <source>
        <dbReference type="Google" id="ProtNLM"/>
    </source>
</evidence>
<proteinExistence type="predicted"/>
<evidence type="ECO:0000256" key="2">
    <source>
        <dbReference type="SAM" id="SignalP"/>
    </source>
</evidence>
<gene>
    <name evidence="3" type="ORF">OIE82_07555</name>
</gene>
<accession>A0ABZ1Y109</accession>
<feature type="compositionally biased region" description="Low complexity" evidence="1">
    <location>
        <begin position="41"/>
        <end position="61"/>
    </location>
</feature>
<organism evidence="3">
    <name type="scientific">Streptomyces althioticus</name>
    <dbReference type="NCBI Taxonomy" id="83380"/>
    <lineage>
        <taxon>Bacteria</taxon>
        <taxon>Bacillati</taxon>
        <taxon>Actinomycetota</taxon>
        <taxon>Actinomycetes</taxon>
        <taxon>Kitasatosporales</taxon>
        <taxon>Streptomycetaceae</taxon>
        <taxon>Streptomyces</taxon>
        <taxon>Streptomyces althioticus group</taxon>
    </lineage>
</organism>
<evidence type="ECO:0000256" key="1">
    <source>
        <dbReference type="SAM" id="MobiDB-lite"/>
    </source>
</evidence>
<feature type="chain" id="PRO_5045899190" description="Lipoprotein" evidence="2">
    <location>
        <begin position="20"/>
        <end position="154"/>
    </location>
</feature>
<dbReference type="RefSeq" id="WP_395758446.1">
    <property type="nucleotide sequence ID" value="NZ_CP109207.1"/>
</dbReference>
<sequence>MGSRRRWSWGVTATAVVLAAGCSPGSDSGAAVTVAGENGVSAQPTPTPTATATPTVSAATSPAPPPKDGTAVLVRCADMEDPYATVEIRNPNAHEAVLEVKVHFVDAYGSPLLDTSNQVVVAAKDELAYRVPAKLQYTDRIAHCEVEPVVRAVR</sequence>
<evidence type="ECO:0000313" key="3">
    <source>
        <dbReference type="EMBL" id="WUU52989.1"/>
    </source>
</evidence>
<feature type="region of interest" description="Disordered" evidence="1">
    <location>
        <begin position="38"/>
        <end position="68"/>
    </location>
</feature>
<dbReference type="EMBL" id="CP109207">
    <property type="protein sequence ID" value="WUU52989.1"/>
    <property type="molecule type" value="Genomic_DNA"/>
</dbReference>
<reference evidence="3" key="1">
    <citation type="submission" date="2022-10" db="EMBL/GenBank/DDBJ databases">
        <title>The complete genomes of actinobacterial strains from the NBC collection.</title>
        <authorList>
            <person name="Joergensen T.S."/>
            <person name="Alvarez Arevalo M."/>
            <person name="Sterndorff E.B."/>
            <person name="Faurdal D."/>
            <person name="Vuksanovic O."/>
            <person name="Mourched A.-S."/>
            <person name="Charusanti P."/>
            <person name="Shaw S."/>
            <person name="Blin K."/>
            <person name="Weber T."/>
        </authorList>
    </citation>
    <scope>NUCLEOTIDE SEQUENCE [LARGE SCALE GENOMIC DNA]</scope>
    <source>
        <strain evidence="3">NBC 01686</strain>
    </source>
</reference>